<dbReference type="EMBL" id="CP011390">
    <property type="protein sequence ID" value="ANE50388.1"/>
    <property type="molecule type" value="Genomic_DNA"/>
</dbReference>
<sequence>MPVFILMMHVKPTDENPGVNEIAGAYVNCFVESDTFDTAEKIAIQFIRNHHWAPIDLEEGYEVTEADYDGDPNGLEIYKQVLIEKEKYTFHSYTIE</sequence>
<dbReference type="OrthoDB" id="1494137at2"/>
<dbReference type="Proteomes" id="UP000077177">
    <property type="component" value="Chromosome"/>
</dbReference>
<protein>
    <submittedName>
        <fullName evidence="1">Uncharacterized protein</fullName>
    </submittedName>
</protein>
<proteinExistence type="predicted"/>
<evidence type="ECO:0000313" key="2">
    <source>
        <dbReference type="Proteomes" id="UP000077177"/>
    </source>
</evidence>
<reference evidence="1 2" key="2">
    <citation type="journal article" date="2016" name="Int. J. Syst. Evol. Microbiol.">
        <title>Flavisolibacter tropicus sp. nov., isolated from tropical soil.</title>
        <authorList>
            <person name="Lee J.J."/>
            <person name="Kang M.S."/>
            <person name="Kim G.S."/>
            <person name="Lee C.S."/>
            <person name="Lim S."/>
            <person name="Lee J."/>
            <person name="Roh S.H."/>
            <person name="Kang H."/>
            <person name="Ha J.M."/>
            <person name="Bae S."/>
            <person name="Jung H.Y."/>
            <person name="Kim M.K."/>
        </authorList>
    </citation>
    <scope>NUCLEOTIDE SEQUENCE [LARGE SCALE GENOMIC DNA]</scope>
    <source>
        <strain evidence="1 2">LCS9</strain>
    </source>
</reference>
<dbReference type="KEGG" id="fla:SY85_07660"/>
<dbReference type="AlphaFoldDB" id="A0A172TTU8"/>
<reference evidence="2" key="1">
    <citation type="submission" date="2015-01" db="EMBL/GenBank/DDBJ databases">
        <title>Flavisolibacter sp./LCS9/ whole genome sequencing.</title>
        <authorList>
            <person name="Kim M.K."/>
            <person name="Srinivasan S."/>
            <person name="Lee J.-J."/>
        </authorList>
    </citation>
    <scope>NUCLEOTIDE SEQUENCE [LARGE SCALE GENOMIC DNA]</scope>
    <source>
        <strain evidence="2">LCS9</strain>
    </source>
</reference>
<evidence type="ECO:0000313" key="1">
    <source>
        <dbReference type="EMBL" id="ANE50388.1"/>
    </source>
</evidence>
<gene>
    <name evidence="1" type="ORF">SY85_07660</name>
</gene>
<keyword evidence="2" id="KW-1185">Reference proteome</keyword>
<dbReference type="RefSeq" id="WP_066403151.1">
    <property type="nucleotide sequence ID" value="NZ_CP011390.1"/>
</dbReference>
<organism evidence="1 2">
    <name type="scientific">Flavisolibacter tropicus</name>
    <dbReference type="NCBI Taxonomy" id="1492898"/>
    <lineage>
        <taxon>Bacteria</taxon>
        <taxon>Pseudomonadati</taxon>
        <taxon>Bacteroidota</taxon>
        <taxon>Chitinophagia</taxon>
        <taxon>Chitinophagales</taxon>
        <taxon>Chitinophagaceae</taxon>
        <taxon>Flavisolibacter</taxon>
    </lineage>
</organism>
<accession>A0A172TTU8</accession>
<dbReference type="STRING" id="1492898.SY85_07660"/>
<name>A0A172TTU8_9BACT</name>